<comment type="caution">
    <text evidence="1">The sequence shown here is derived from an EMBL/GenBank/DDBJ whole genome shotgun (WGS) entry which is preliminary data.</text>
</comment>
<dbReference type="RefSeq" id="WP_156095844.1">
    <property type="nucleotide sequence ID" value="NZ_JPVU01000023.1"/>
</dbReference>
<reference evidence="1 2" key="1">
    <citation type="submission" date="2014-08" db="EMBL/GenBank/DDBJ databases">
        <title>Genome sequence of Tetragenococcus muriaticus.</title>
        <authorList>
            <person name="Chuea-nongthon C."/>
            <person name="Rodtong S."/>
            <person name="Yongsawatdigul J."/>
            <person name="Steele J.L."/>
            <person name="Liu X.-y."/>
            <person name="Speers J."/>
            <person name="Glasner J.D."/>
            <person name="Neeno-Eckwall E.C."/>
        </authorList>
    </citation>
    <scope>NUCLEOTIDE SEQUENCE [LARGE SCALE GENOMIC DNA]</scope>
    <source>
        <strain evidence="1 2">PMC-11-5</strain>
    </source>
</reference>
<protein>
    <submittedName>
        <fullName evidence="1">Uncharacterized protein</fullName>
    </submittedName>
</protein>
<evidence type="ECO:0000313" key="2">
    <source>
        <dbReference type="Proteomes" id="UP000029380"/>
    </source>
</evidence>
<evidence type="ECO:0000313" key="1">
    <source>
        <dbReference type="EMBL" id="KFN93651.1"/>
    </source>
</evidence>
<dbReference type="Proteomes" id="UP000029380">
    <property type="component" value="Unassembled WGS sequence"/>
</dbReference>
<accession>A0A091C710</accession>
<sequence length="57" mass="6486">MANEKEFEKSVDDAVKEYEKRFRKNMQTAADLVANKAKQNVGVQTGALRADIKTRSR</sequence>
<proteinExistence type="predicted"/>
<dbReference type="Pfam" id="PF04883">
    <property type="entry name" value="HK97-gp10_like"/>
    <property type="match status" value="1"/>
</dbReference>
<dbReference type="EMBL" id="JPVU01000023">
    <property type="protein sequence ID" value="KFN93651.1"/>
    <property type="molecule type" value="Genomic_DNA"/>
</dbReference>
<organism evidence="1 2">
    <name type="scientific">Tetragenococcus muriaticus PMC-11-5</name>
    <dbReference type="NCBI Taxonomy" id="1302649"/>
    <lineage>
        <taxon>Bacteria</taxon>
        <taxon>Bacillati</taxon>
        <taxon>Bacillota</taxon>
        <taxon>Bacilli</taxon>
        <taxon>Lactobacillales</taxon>
        <taxon>Enterococcaceae</taxon>
        <taxon>Tetragenococcus</taxon>
    </lineage>
</organism>
<name>A0A091C710_9ENTE</name>
<dbReference type="PATRIC" id="fig|1302649.3.peg.248"/>
<dbReference type="InterPro" id="IPR010064">
    <property type="entry name" value="HK97-gp10_tail"/>
</dbReference>
<dbReference type="AlphaFoldDB" id="A0A091C710"/>
<gene>
    <name evidence="1" type="ORF">TMUPMC115_0249</name>
</gene>